<name>A0A080LZD0_9PROT</name>
<dbReference type="EMBL" id="JDVG02000090">
    <property type="protein sequence ID" value="KFB74161.1"/>
    <property type="molecule type" value="Genomic_DNA"/>
</dbReference>
<reference evidence="1 2" key="1">
    <citation type="submission" date="2014-02" db="EMBL/GenBank/DDBJ databases">
        <title>Expanding our view of genomic diversity in Candidatus Accumulibacter clades.</title>
        <authorList>
            <person name="Skennerton C.T."/>
            <person name="Barr J.J."/>
            <person name="Slater F.R."/>
            <person name="Bond P.L."/>
            <person name="Tyson G.W."/>
        </authorList>
    </citation>
    <scope>NUCLEOTIDE SEQUENCE [LARGE SCALE GENOMIC DNA]</scope>
    <source>
        <strain evidence="2">BA-91</strain>
    </source>
</reference>
<sequence length="66" mass="7323">MLCALKQLADQVGLTRVLGSAAESKLNLFLILARIARGGSRLSAVRWSKQHTVADVWQWKRSMSVV</sequence>
<dbReference type="AlphaFoldDB" id="A0A080LZD0"/>
<proteinExistence type="predicted"/>
<gene>
    <name evidence="1" type="ORF">AW09_000558</name>
</gene>
<evidence type="ECO:0000313" key="2">
    <source>
        <dbReference type="Proteomes" id="UP000020077"/>
    </source>
</evidence>
<comment type="caution">
    <text evidence="1">The sequence shown here is derived from an EMBL/GenBank/DDBJ whole genome shotgun (WGS) entry which is preliminary data.</text>
</comment>
<dbReference type="Proteomes" id="UP000020077">
    <property type="component" value="Unassembled WGS sequence"/>
</dbReference>
<accession>A0A080LZD0</accession>
<protein>
    <submittedName>
        <fullName evidence="1">Uncharacterized protein</fullName>
    </submittedName>
</protein>
<evidence type="ECO:0000313" key="1">
    <source>
        <dbReference type="EMBL" id="KFB74161.1"/>
    </source>
</evidence>
<organism evidence="1 2">
    <name type="scientific">Candidatus Accumulibacter phosphatis</name>
    <dbReference type="NCBI Taxonomy" id="327160"/>
    <lineage>
        <taxon>Bacteria</taxon>
        <taxon>Pseudomonadati</taxon>
        <taxon>Pseudomonadota</taxon>
        <taxon>Betaproteobacteria</taxon>
        <taxon>Candidatus Accumulibacter</taxon>
    </lineage>
</organism>